<comment type="similarity">
    <text evidence="4 10">Belongs to the PTPA-type PPIase family.</text>
</comment>
<evidence type="ECO:0000256" key="11">
    <source>
        <dbReference type="SAM" id="MobiDB-lite"/>
    </source>
</evidence>
<dbReference type="GO" id="GO:0003755">
    <property type="term" value="F:peptidyl-prolyl cis-trans isomerase activity"/>
    <property type="evidence" value="ECO:0007669"/>
    <property type="project" value="UniProtKB-KW"/>
</dbReference>
<keyword evidence="7 10" id="KW-0413">Isomerase</keyword>
<comment type="subcellular location">
    <subcellularLocation>
        <location evidence="3 10">Cytoplasm</location>
    </subcellularLocation>
    <subcellularLocation>
        <location evidence="2">Nucleus</location>
    </subcellularLocation>
</comment>
<evidence type="ECO:0000256" key="1">
    <source>
        <dbReference type="ARBA" id="ARBA00000971"/>
    </source>
</evidence>
<reference evidence="12 13" key="1">
    <citation type="journal article" date="2018" name="Nat. Ecol. Evol.">
        <title>Pezizomycetes genomes reveal the molecular basis of ectomycorrhizal truffle lifestyle.</title>
        <authorList>
            <person name="Murat C."/>
            <person name="Payen T."/>
            <person name="Noel B."/>
            <person name="Kuo A."/>
            <person name="Morin E."/>
            <person name="Chen J."/>
            <person name="Kohler A."/>
            <person name="Krizsan K."/>
            <person name="Balestrini R."/>
            <person name="Da Silva C."/>
            <person name="Montanini B."/>
            <person name="Hainaut M."/>
            <person name="Levati E."/>
            <person name="Barry K.W."/>
            <person name="Belfiori B."/>
            <person name="Cichocki N."/>
            <person name="Clum A."/>
            <person name="Dockter R.B."/>
            <person name="Fauchery L."/>
            <person name="Guy J."/>
            <person name="Iotti M."/>
            <person name="Le Tacon F."/>
            <person name="Lindquist E.A."/>
            <person name="Lipzen A."/>
            <person name="Malagnac F."/>
            <person name="Mello A."/>
            <person name="Molinier V."/>
            <person name="Miyauchi S."/>
            <person name="Poulain J."/>
            <person name="Riccioni C."/>
            <person name="Rubini A."/>
            <person name="Sitrit Y."/>
            <person name="Splivallo R."/>
            <person name="Traeger S."/>
            <person name="Wang M."/>
            <person name="Zifcakova L."/>
            <person name="Wipf D."/>
            <person name="Zambonelli A."/>
            <person name="Paolocci F."/>
            <person name="Nowrousian M."/>
            <person name="Ottonello S."/>
            <person name="Baldrian P."/>
            <person name="Spatafora J.W."/>
            <person name="Henrissat B."/>
            <person name="Nagy L.G."/>
            <person name="Aury J.M."/>
            <person name="Wincker P."/>
            <person name="Grigoriev I.V."/>
            <person name="Bonfante P."/>
            <person name="Martin F.M."/>
        </authorList>
    </citation>
    <scope>NUCLEOTIDE SEQUENCE [LARGE SCALE GENOMIC DNA]</scope>
    <source>
        <strain evidence="12 13">ATCC MYA-4762</strain>
    </source>
</reference>
<dbReference type="InterPro" id="IPR043170">
    <property type="entry name" value="PTPA_C_lid"/>
</dbReference>
<dbReference type="FunCoup" id="A0A3N4LNN7">
    <property type="interactions" value="85"/>
</dbReference>
<dbReference type="PANTHER" id="PTHR10012:SF3">
    <property type="entry name" value="SERINE_THREONINE-PROTEIN PHOSPHATASE 2A ACTIVATOR 1"/>
    <property type="match status" value="1"/>
</dbReference>
<keyword evidence="8" id="KW-0539">Nucleus</keyword>
<dbReference type="InterPro" id="IPR004327">
    <property type="entry name" value="Phstyr_phstse_ac"/>
</dbReference>
<dbReference type="SUPFAM" id="SSF140984">
    <property type="entry name" value="PTPA-like"/>
    <property type="match status" value="1"/>
</dbReference>
<evidence type="ECO:0000256" key="4">
    <source>
        <dbReference type="ARBA" id="ARBA00011019"/>
    </source>
</evidence>
<dbReference type="InParanoid" id="A0A3N4LNN7"/>
<feature type="region of interest" description="Disordered" evidence="11">
    <location>
        <begin position="424"/>
        <end position="449"/>
    </location>
</feature>
<keyword evidence="6 10" id="KW-0697">Rotamase</keyword>
<dbReference type="GO" id="GO:0008160">
    <property type="term" value="F:protein tyrosine phosphatase activator activity"/>
    <property type="evidence" value="ECO:0007669"/>
    <property type="project" value="TreeGrafter"/>
</dbReference>
<evidence type="ECO:0000256" key="5">
    <source>
        <dbReference type="ARBA" id="ARBA00022490"/>
    </source>
</evidence>
<dbReference type="CDD" id="cd04087">
    <property type="entry name" value="PTPA"/>
    <property type="match status" value="1"/>
</dbReference>
<dbReference type="GO" id="GO:0007052">
    <property type="term" value="P:mitotic spindle organization"/>
    <property type="evidence" value="ECO:0007669"/>
    <property type="project" value="TreeGrafter"/>
</dbReference>
<evidence type="ECO:0000256" key="7">
    <source>
        <dbReference type="ARBA" id="ARBA00023235"/>
    </source>
</evidence>
<comment type="function">
    <text evidence="9">PPIases accelerate the folding of proteins. It catalyzes the cis-trans isomerization of proline imidic peptide bonds in oligopeptides. Acts as a regulatory subunit for PP2A-like phosphatases modulating their activity or substrate specificity, probably by inducing a conformational change in the catalytic subunit, a direct target of the PPIase. Can reactivate inactive phosphatase PP2A-phosphatase methylesterase complexes (PP2Ai) in presence of ATP and Mg(2+) by dissociating the inactive form from the complex.</text>
</comment>
<evidence type="ECO:0000256" key="3">
    <source>
        <dbReference type="ARBA" id="ARBA00004496"/>
    </source>
</evidence>
<dbReference type="GO" id="GO:0005634">
    <property type="term" value="C:nucleus"/>
    <property type="evidence" value="ECO:0007669"/>
    <property type="project" value="UniProtKB-SubCell"/>
</dbReference>
<dbReference type="GO" id="GO:0005737">
    <property type="term" value="C:cytoplasm"/>
    <property type="evidence" value="ECO:0007669"/>
    <property type="project" value="UniProtKB-SubCell"/>
</dbReference>
<evidence type="ECO:0000256" key="10">
    <source>
        <dbReference type="RuleBase" id="RU361210"/>
    </source>
</evidence>
<gene>
    <name evidence="12" type="ORF">L211DRAFT_162093</name>
</gene>
<evidence type="ECO:0000256" key="8">
    <source>
        <dbReference type="ARBA" id="ARBA00023242"/>
    </source>
</evidence>
<dbReference type="EMBL" id="ML121541">
    <property type="protein sequence ID" value="RPB24416.1"/>
    <property type="molecule type" value="Genomic_DNA"/>
</dbReference>
<dbReference type="Gene3D" id="1.20.120.1150">
    <property type="match status" value="1"/>
</dbReference>
<evidence type="ECO:0000313" key="12">
    <source>
        <dbReference type="EMBL" id="RPB24416.1"/>
    </source>
</evidence>
<comment type="catalytic activity">
    <reaction evidence="1 10">
        <text>[protein]-peptidylproline (omega=180) = [protein]-peptidylproline (omega=0)</text>
        <dbReference type="Rhea" id="RHEA:16237"/>
        <dbReference type="Rhea" id="RHEA-COMP:10747"/>
        <dbReference type="Rhea" id="RHEA-COMP:10748"/>
        <dbReference type="ChEBI" id="CHEBI:83833"/>
        <dbReference type="ChEBI" id="CHEBI:83834"/>
        <dbReference type="EC" id="5.2.1.8"/>
    </reaction>
</comment>
<dbReference type="PANTHER" id="PTHR10012">
    <property type="entry name" value="SERINE/THREONINE-PROTEIN PHOSPHATASE 2A REGULATORY SUBUNIT B"/>
    <property type="match status" value="1"/>
</dbReference>
<dbReference type="InterPro" id="IPR037218">
    <property type="entry name" value="PTPA_sf"/>
</dbReference>
<evidence type="ECO:0000256" key="6">
    <source>
        <dbReference type="ARBA" id="ARBA00023110"/>
    </source>
</evidence>
<dbReference type="AlphaFoldDB" id="A0A3N4LNN7"/>
<dbReference type="GO" id="GO:0000159">
    <property type="term" value="C:protein phosphatase type 2A complex"/>
    <property type="evidence" value="ECO:0007669"/>
    <property type="project" value="TreeGrafter"/>
</dbReference>
<proteinExistence type="inferred from homology"/>
<protein>
    <recommendedName>
        <fullName evidence="10">Serine/threonine-protein phosphatase 2A activator</fullName>
        <ecNumber evidence="10">5.2.1.8</ecNumber>
    </recommendedName>
    <alternativeName>
        <fullName evidence="10">Phosphotyrosyl phosphatase activator</fullName>
    </alternativeName>
</protein>
<keyword evidence="5 10" id="KW-0963">Cytoplasm</keyword>
<dbReference type="FunFam" id="1.20.120.1150:FF:000003">
    <property type="entry name" value="Serine/threonine-protein phosphatase 2A activator"/>
    <property type="match status" value="1"/>
</dbReference>
<dbReference type="Proteomes" id="UP000267821">
    <property type="component" value="Unassembled WGS sequence"/>
</dbReference>
<evidence type="ECO:0000313" key="13">
    <source>
        <dbReference type="Proteomes" id="UP000267821"/>
    </source>
</evidence>
<dbReference type="OrthoDB" id="16120at2759"/>
<sequence length="449" mass="49599">MPPAPLHRSLHHINLSVHTFRYPEKCINSQEDLQHFRVSPGYTRIISFLHHLNSSVSPLALFQQASGASPFAVPSIPPEKVFTNSPSILVSPAVQRIISLIQDLGNIISECPPDTGPRRFGNVAFRKWHQLAEERIPGLLKKYLPEEITQHNPSSGGVTPIAELACYLMGSFGSAARLDYGTGHELSFLAFLCGIWILGGFTPNQDEQAITLRVLDVYLHLIRMLVKTFTLEPAGSHGVWGLDDHSFLPYIFGSAQLTTQAPQSSVEPDYASWGIPRPSDITKREIVDEWRDKNLYFDAVGFIYDVKKGPFWEHSPILFDISGVTEGWGKINIGMIKMYNAEVLGKFPVVQHFHFGSLFPWADNLEKETERASTPQLYGVDVHTATSTINPQVTSRAPWIKPASGLPPQLGMETTTRAPWAKIPAAQQSLGQTEGASGQTDGGPMTKAP</sequence>
<organism evidence="12 13">
    <name type="scientific">Terfezia boudieri ATCC MYA-4762</name>
    <dbReference type="NCBI Taxonomy" id="1051890"/>
    <lineage>
        <taxon>Eukaryota</taxon>
        <taxon>Fungi</taxon>
        <taxon>Dikarya</taxon>
        <taxon>Ascomycota</taxon>
        <taxon>Pezizomycotina</taxon>
        <taxon>Pezizomycetes</taxon>
        <taxon>Pezizales</taxon>
        <taxon>Pezizaceae</taxon>
        <taxon>Terfezia</taxon>
    </lineage>
</organism>
<name>A0A3N4LNN7_9PEZI</name>
<evidence type="ECO:0000256" key="2">
    <source>
        <dbReference type="ARBA" id="ARBA00004123"/>
    </source>
</evidence>
<accession>A0A3N4LNN7</accession>
<dbReference type="EC" id="5.2.1.8" evidence="10"/>
<evidence type="ECO:0000256" key="9">
    <source>
        <dbReference type="ARBA" id="ARBA00025287"/>
    </source>
</evidence>
<feature type="compositionally biased region" description="Polar residues" evidence="11">
    <location>
        <begin position="426"/>
        <end position="439"/>
    </location>
</feature>
<dbReference type="Pfam" id="PF03095">
    <property type="entry name" value="PTPA"/>
    <property type="match status" value="1"/>
</dbReference>
<keyword evidence="13" id="KW-1185">Reference proteome</keyword>
<dbReference type="STRING" id="1051890.A0A3N4LNN7"/>